<dbReference type="EMBL" id="JAMWBK010000011">
    <property type="protein sequence ID" value="KAJ8901484.1"/>
    <property type="molecule type" value="Genomic_DNA"/>
</dbReference>
<comment type="caution">
    <text evidence="2">The sequence shown here is derived from an EMBL/GenBank/DDBJ whole genome shotgun (WGS) entry which is preliminary data.</text>
</comment>
<name>A0AAV8UG95_9RHOD</name>
<feature type="region of interest" description="Disordered" evidence="1">
    <location>
        <begin position="79"/>
        <end position="98"/>
    </location>
</feature>
<dbReference type="Gene3D" id="3.40.50.1000">
    <property type="entry name" value="HAD superfamily/HAD-like"/>
    <property type="match status" value="1"/>
</dbReference>
<evidence type="ECO:0000313" key="2">
    <source>
        <dbReference type="EMBL" id="KAJ8901484.1"/>
    </source>
</evidence>
<feature type="compositionally biased region" description="Basic and acidic residues" evidence="1">
    <location>
        <begin position="1"/>
        <end position="32"/>
    </location>
</feature>
<gene>
    <name evidence="2" type="ORF">NDN08_007330</name>
</gene>
<sequence>MGGKDAAVEDRTVKAKEASPKPEVEPSKKSEKTYANSVEKLPEAEGSASLKVELSSEQPWKSHEKANENEPCIKQLRSSPDRAEVVDGKTTPLGIPTEVSHRSPTLDDLIASNDIWNVLEDPLRRVVEGTSTKQSHICLILSLDGDLSRRRWIRKSTGLLFFYAFRRASVGFWSLADSGNAKDTLDGLRTSKLLSSFQKPLFTFNRNEIEKGSCLEKPYATFRILDTVWNSHSKFSQRNTLLVDEDEERTRFHKLNRVVVPAFSVDEVQAGFDDDILVWLIVYLEFCVLGYTKTGSVQNAIKFMDFDRGNSGKN</sequence>
<dbReference type="AlphaFoldDB" id="A0AAV8UG95"/>
<feature type="region of interest" description="Disordered" evidence="1">
    <location>
        <begin position="1"/>
        <end position="68"/>
    </location>
</feature>
<proteinExistence type="predicted"/>
<evidence type="ECO:0000256" key="1">
    <source>
        <dbReference type="SAM" id="MobiDB-lite"/>
    </source>
</evidence>
<organism evidence="2 3">
    <name type="scientific">Rhodosorus marinus</name>
    <dbReference type="NCBI Taxonomy" id="101924"/>
    <lineage>
        <taxon>Eukaryota</taxon>
        <taxon>Rhodophyta</taxon>
        <taxon>Stylonematophyceae</taxon>
        <taxon>Stylonematales</taxon>
        <taxon>Stylonemataceae</taxon>
        <taxon>Rhodosorus</taxon>
    </lineage>
</organism>
<keyword evidence="3" id="KW-1185">Reference proteome</keyword>
<reference evidence="2 3" key="1">
    <citation type="journal article" date="2023" name="Nat. Commun.">
        <title>Origin of minicircular mitochondrial genomes in red algae.</title>
        <authorList>
            <person name="Lee Y."/>
            <person name="Cho C.H."/>
            <person name="Lee Y.M."/>
            <person name="Park S.I."/>
            <person name="Yang J.H."/>
            <person name="West J.A."/>
            <person name="Bhattacharya D."/>
            <person name="Yoon H.S."/>
        </authorList>
    </citation>
    <scope>NUCLEOTIDE SEQUENCE [LARGE SCALE GENOMIC DNA]</scope>
    <source>
        <strain evidence="2 3">CCMP1338</strain>
        <tissue evidence="2">Whole cell</tissue>
    </source>
</reference>
<dbReference type="InterPro" id="IPR023214">
    <property type="entry name" value="HAD_sf"/>
</dbReference>
<protein>
    <submittedName>
        <fullName evidence="2">Uncharacterized protein</fullName>
    </submittedName>
</protein>
<accession>A0AAV8UG95</accession>
<evidence type="ECO:0000313" key="3">
    <source>
        <dbReference type="Proteomes" id="UP001157974"/>
    </source>
</evidence>
<dbReference type="Proteomes" id="UP001157974">
    <property type="component" value="Unassembled WGS sequence"/>
</dbReference>